<evidence type="ECO:0000313" key="1">
    <source>
        <dbReference type="EMBL" id="MFC3995066.1"/>
    </source>
</evidence>
<reference evidence="2" key="1">
    <citation type="journal article" date="2019" name="Int. J. Syst. Evol. Microbiol.">
        <title>The Global Catalogue of Microorganisms (GCM) 10K type strain sequencing project: providing services to taxonomists for standard genome sequencing and annotation.</title>
        <authorList>
            <consortium name="The Broad Institute Genomics Platform"/>
            <consortium name="The Broad Institute Genome Sequencing Center for Infectious Disease"/>
            <person name="Wu L."/>
            <person name="Ma J."/>
        </authorList>
    </citation>
    <scope>NUCLEOTIDE SEQUENCE [LARGE SCALE GENOMIC DNA]</scope>
    <source>
        <strain evidence="2">TBRC 1826</strain>
    </source>
</reference>
<dbReference type="InterPro" id="IPR011990">
    <property type="entry name" value="TPR-like_helical_dom_sf"/>
</dbReference>
<sequence>MADQSASNTRLIRLQREAGLSGEELARKVNAAGREMGVSLRYSRASVSQWRSGTRPRPPVPGLIAEVLSRSLGRSITAADAGFPQGGGAVSSGDDPLDSLDALARLDRTGGASPEDHGHSEHVFTLHGLVAPAWHPRTVSPAPHGRGPHPMRIGQSEIDAADEMLAVFSKAEALHGASRVAPLLRDYLQRTMAFWLRCPAGADTRRRLLRTAAHLAYLCGFAYFDLEEHGLAQRFYRISLLLAAEGDDAWGYAVALRAMSVQAFHLGHHGHALDLSSAAVHTAPRETDRVSKAFFHGQVAVTQAQQGGREAALRSLRSAERHLEAATSRPGPLAYHWAALAHQRAVVRGLLGDRRGATSDFVNAVRWRPASERRSTALLYARLAEHQLSGGELEQAAVNWHRFLDIYPSIRSGRARSALAVLRARVRPHAAHTSGQYLLARATELWRLPARDL</sequence>
<dbReference type="Proteomes" id="UP001595847">
    <property type="component" value="Unassembled WGS sequence"/>
</dbReference>
<dbReference type="RefSeq" id="WP_378529901.1">
    <property type="nucleotide sequence ID" value="NZ_JBHSBH010000003.1"/>
</dbReference>
<dbReference type="Gene3D" id="1.25.40.10">
    <property type="entry name" value="Tetratricopeptide repeat domain"/>
    <property type="match status" value="1"/>
</dbReference>
<keyword evidence="2" id="KW-1185">Reference proteome</keyword>
<comment type="caution">
    <text evidence="1">The sequence shown here is derived from an EMBL/GenBank/DDBJ whole genome shotgun (WGS) entry which is preliminary data.</text>
</comment>
<evidence type="ECO:0000313" key="2">
    <source>
        <dbReference type="Proteomes" id="UP001595847"/>
    </source>
</evidence>
<organism evidence="1 2">
    <name type="scientific">Nocardiopsis sediminis</name>
    <dbReference type="NCBI Taxonomy" id="1778267"/>
    <lineage>
        <taxon>Bacteria</taxon>
        <taxon>Bacillati</taxon>
        <taxon>Actinomycetota</taxon>
        <taxon>Actinomycetes</taxon>
        <taxon>Streptosporangiales</taxon>
        <taxon>Nocardiopsidaceae</taxon>
        <taxon>Nocardiopsis</taxon>
    </lineage>
</organism>
<gene>
    <name evidence="1" type="ORF">ACFOVU_04015</name>
</gene>
<accession>A0ABV8FJI1</accession>
<dbReference type="SUPFAM" id="SSF48452">
    <property type="entry name" value="TPR-like"/>
    <property type="match status" value="1"/>
</dbReference>
<name>A0ABV8FJI1_9ACTN</name>
<proteinExistence type="predicted"/>
<dbReference type="EMBL" id="JBHSBH010000003">
    <property type="protein sequence ID" value="MFC3995066.1"/>
    <property type="molecule type" value="Genomic_DNA"/>
</dbReference>
<protein>
    <submittedName>
        <fullName evidence="1">Tol-pal system YbgF family protein</fullName>
    </submittedName>
</protein>